<evidence type="ECO:0000256" key="7">
    <source>
        <dbReference type="ARBA" id="ARBA00023170"/>
    </source>
</evidence>
<keyword evidence="4 9" id="KW-1133">Transmembrane helix</keyword>
<keyword evidence="6 9" id="KW-0472">Membrane</keyword>
<dbReference type="PRINTS" id="PR00237">
    <property type="entry name" value="GPCRRHODOPSN"/>
</dbReference>
<feature type="transmembrane region" description="Helical" evidence="9">
    <location>
        <begin position="207"/>
        <end position="232"/>
    </location>
</feature>
<keyword evidence="5" id="KW-0297">G-protein coupled receptor</keyword>
<keyword evidence="8" id="KW-0807">Transducer</keyword>
<dbReference type="GO" id="GO:0005886">
    <property type="term" value="C:plasma membrane"/>
    <property type="evidence" value="ECO:0007669"/>
    <property type="project" value="UniProtKB-SubCell"/>
</dbReference>
<dbReference type="GO" id="GO:0042277">
    <property type="term" value="F:peptide binding"/>
    <property type="evidence" value="ECO:0007669"/>
    <property type="project" value="TreeGrafter"/>
</dbReference>
<feature type="transmembrane region" description="Helical" evidence="9">
    <location>
        <begin position="38"/>
        <end position="58"/>
    </location>
</feature>
<dbReference type="GO" id="GO:0004930">
    <property type="term" value="F:G protein-coupled receptor activity"/>
    <property type="evidence" value="ECO:0007669"/>
    <property type="project" value="UniProtKB-KW"/>
</dbReference>
<evidence type="ECO:0000256" key="5">
    <source>
        <dbReference type="ARBA" id="ARBA00023040"/>
    </source>
</evidence>
<sequence>MEYNSTDGDGSTFMSLGGVIESIEGSNPFEWIRTQSRHLLPVVCITGIIGNSMALILIRTNFWLKRLTSNVYLCTLSISSCVFLTTVIISWADTYMRLPLFSQTELGCKTISVAAHLSDFICVWMISLISCDRMIVLYRPRIRKWVCTKKFARNMTIGVGLASLILYSWLFLLAGLQIHTSPDGTQTKFCGLSEDVNWFGYQVDQHYFIFTLMDTAICTLLPAIFIIIVNTFSTYRYRQCMKVYSSGVLRVRFVRCPTTEQQPEQLNYDTIQFEETTVKKYLLSTDNPNSNVPTSSTQSRNCGKLRSSDLQLSRTLIIVTSTFVLLNMPSYGMRIFQYLLGLGGPIFNFVYYMTYLLYYLHHAVLFYMYIFWSPQMKKQLKPTAMRLLECYCLKTVPDFGHRSTSTQGFNIKYLSHKLQTFSDFI</sequence>
<accession>A0A1I7TTK6</accession>
<evidence type="ECO:0000259" key="10">
    <source>
        <dbReference type="PROSITE" id="PS50262"/>
    </source>
</evidence>
<proteinExistence type="predicted"/>
<evidence type="ECO:0000256" key="9">
    <source>
        <dbReference type="SAM" id="Phobius"/>
    </source>
</evidence>
<keyword evidence="3 9" id="KW-0812">Transmembrane</keyword>
<evidence type="ECO:0000256" key="8">
    <source>
        <dbReference type="ARBA" id="ARBA00023224"/>
    </source>
</evidence>
<organism evidence="11 12">
    <name type="scientific">Caenorhabditis tropicalis</name>
    <dbReference type="NCBI Taxonomy" id="1561998"/>
    <lineage>
        <taxon>Eukaryota</taxon>
        <taxon>Metazoa</taxon>
        <taxon>Ecdysozoa</taxon>
        <taxon>Nematoda</taxon>
        <taxon>Chromadorea</taxon>
        <taxon>Rhabditida</taxon>
        <taxon>Rhabditina</taxon>
        <taxon>Rhabditomorpha</taxon>
        <taxon>Rhabditoidea</taxon>
        <taxon>Rhabditidae</taxon>
        <taxon>Peloderinae</taxon>
        <taxon>Caenorhabditis</taxon>
    </lineage>
</organism>
<reference evidence="12" key="1">
    <citation type="submission" date="2016-11" db="UniProtKB">
        <authorList>
            <consortium name="WormBaseParasite"/>
        </authorList>
    </citation>
    <scope>IDENTIFICATION</scope>
</reference>
<dbReference type="PANTHER" id="PTHR24229">
    <property type="entry name" value="NEUROPEPTIDES RECEPTOR"/>
    <property type="match status" value="1"/>
</dbReference>
<dbReference type="InterPro" id="IPR000276">
    <property type="entry name" value="GPCR_Rhodpsn"/>
</dbReference>
<keyword evidence="2" id="KW-1003">Cell membrane</keyword>
<feature type="domain" description="G-protein coupled receptors family 1 profile" evidence="10">
    <location>
        <begin position="50"/>
        <end position="369"/>
    </location>
</feature>
<protein>
    <submittedName>
        <fullName evidence="12">G_PROTEIN_RECEP_F1_2 domain-containing protein</fullName>
    </submittedName>
</protein>
<dbReference type="PANTHER" id="PTHR24229:SF96">
    <property type="entry name" value="G-PROTEIN COUPLED RECEPTORS FAMILY 1 PROFILE DOMAIN-CONTAINING PROTEIN"/>
    <property type="match status" value="1"/>
</dbReference>
<dbReference type="WBParaSite" id="Csp11.Scaffold629.g11649.t1">
    <property type="protein sequence ID" value="Csp11.Scaffold629.g11649.t1"/>
    <property type="gene ID" value="Csp11.Scaffold629.g11649"/>
</dbReference>
<evidence type="ECO:0000256" key="2">
    <source>
        <dbReference type="ARBA" id="ARBA00022475"/>
    </source>
</evidence>
<evidence type="ECO:0000313" key="11">
    <source>
        <dbReference type="Proteomes" id="UP000095282"/>
    </source>
</evidence>
<feature type="transmembrane region" description="Helical" evidence="9">
    <location>
        <begin position="151"/>
        <end position="172"/>
    </location>
</feature>
<dbReference type="PROSITE" id="PS50262">
    <property type="entry name" value="G_PROTEIN_RECEP_F1_2"/>
    <property type="match status" value="1"/>
</dbReference>
<dbReference type="Gene3D" id="1.20.1070.10">
    <property type="entry name" value="Rhodopsin 7-helix transmembrane proteins"/>
    <property type="match status" value="1"/>
</dbReference>
<feature type="transmembrane region" description="Helical" evidence="9">
    <location>
        <begin position="316"/>
        <end position="337"/>
    </location>
</feature>
<dbReference type="SUPFAM" id="SSF81321">
    <property type="entry name" value="Family A G protein-coupled receptor-like"/>
    <property type="match status" value="1"/>
</dbReference>
<feature type="transmembrane region" description="Helical" evidence="9">
    <location>
        <begin position="349"/>
        <end position="372"/>
    </location>
</feature>
<name>A0A1I7TTK6_9PELO</name>
<feature type="transmembrane region" description="Helical" evidence="9">
    <location>
        <begin position="111"/>
        <end position="131"/>
    </location>
</feature>
<comment type="subcellular location">
    <subcellularLocation>
        <location evidence="1">Cell membrane</location>
        <topology evidence="1">Multi-pass membrane protein</topology>
    </subcellularLocation>
</comment>
<evidence type="ECO:0000256" key="4">
    <source>
        <dbReference type="ARBA" id="ARBA00022989"/>
    </source>
</evidence>
<evidence type="ECO:0000256" key="3">
    <source>
        <dbReference type="ARBA" id="ARBA00022692"/>
    </source>
</evidence>
<keyword evidence="7" id="KW-0675">Receptor</keyword>
<keyword evidence="11" id="KW-1185">Reference proteome</keyword>
<dbReference type="Pfam" id="PF00001">
    <property type="entry name" value="7tm_1"/>
    <property type="match status" value="1"/>
</dbReference>
<dbReference type="GO" id="GO:0043005">
    <property type="term" value="C:neuron projection"/>
    <property type="evidence" value="ECO:0007669"/>
    <property type="project" value="TreeGrafter"/>
</dbReference>
<evidence type="ECO:0000256" key="6">
    <source>
        <dbReference type="ARBA" id="ARBA00023136"/>
    </source>
</evidence>
<feature type="transmembrane region" description="Helical" evidence="9">
    <location>
        <begin position="70"/>
        <end position="91"/>
    </location>
</feature>
<dbReference type="InterPro" id="IPR017452">
    <property type="entry name" value="GPCR_Rhodpsn_7TM"/>
</dbReference>
<evidence type="ECO:0000256" key="1">
    <source>
        <dbReference type="ARBA" id="ARBA00004651"/>
    </source>
</evidence>
<evidence type="ECO:0000313" key="12">
    <source>
        <dbReference type="WBParaSite" id="Csp11.Scaffold629.g11649.t1"/>
    </source>
</evidence>
<dbReference type="STRING" id="1561998.A0A1I7TTK6"/>
<dbReference type="AlphaFoldDB" id="A0A1I7TTK6"/>
<dbReference type="Proteomes" id="UP000095282">
    <property type="component" value="Unplaced"/>
</dbReference>